<feature type="transmembrane region" description="Helical" evidence="7">
    <location>
        <begin position="277"/>
        <end position="296"/>
    </location>
</feature>
<evidence type="ECO:0000256" key="1">
    <source>
        <dbReference type="ARBA" id="ARBA00004651"/>
    </source>
</evidence>
<protein>
    <submittedName>
        <fullName evidence="9">RND superfamily putative drug exporter</fullName>
    </submittedName>
</protein>
<dbReference type="PANTHER" id="PTHR33406">
    <property type="entry name" value="MEMBRANE PROTEIN MJ1562-RELATED"/>
    <property type="match status" value="1"/>
</dbReference>
<keyword evidence="4 7" id="KW-0812">Transmembrane</keyword>
<evidence type="ECO:0000256" key="2">
    <source>
        <dbReference type="ARBA" id="ARBA00010157"/>
    </source>
</evidence>
<feature type="transmembrane region" description="Helical" evidence="7">
    <location>
        <begin position="201"/>
        <end position="222"/>
    </location>
</feature>
<evidence type="ECO:0000259" key="8">
    <source>
        <dbReference type="PROSITE" id="PS50156"/>
    </source>
</evidence>
<feature type="transmembrane region" description="Helical" evidence="7">
    <location>
        <begin position="627"/>
        <end position="653"/>
    </location>
</feature>
<feature type="transmembrane region" description="Helical" evidence="7">
    <location>
        <begin position="665"/>
        <end position="691"/>
    </location>
</feature>
<feature type="transmembrane region" description="Helical" evidence="7">
    <location>
        <begin position="369"/>
        <end position="391"/>
    </location>
</feature>
<feature type="transmembrane region" description="Helical" evidence="7">
    <location>
        <begin position="515"/>
        <end position="533"/>
    </location>
</feature>
<keyword evidence="5 7" id="KW-1133">Transmembrane helix</keyword>
<evidence type="ECO:0000313" key="9">
    <source>
        <dbReference type="EMBL" id="MET4582496.1"/>
    </source>
</evidence>
<sequence>MLEAIGRQVARRRGIVLAAWGVLVLGGVVLGGGIFDHTTPVQDSPTGSESFVAQQRLDRLDPEGEIVTAVITGADFYTPELVDSATGVMQQLREIPGVVEVGDAYTSGGLIGDSSTSSLVSVELDQQLGEEQTIAVAAEVSALLETIEPADVLVGGKFLAEQEFVDRAVVDSAVGEGVAIVVLFVLLAVVLGGVRVAALPIVAAIAVIAVALLALSALILVIPVNEFAVNIVTIFSLGLAVDYSLLVIARYREERQRTPDASLENVMARTVASSGRAVLVSGLAVFIALVGLMLLGNSLLSGMAVGGVAAVLLATLAGLTLVPALIAVFSKRIPVQGKRLWPLRSTPGDGVARRGMLARLAGFAQRRPVLVTVAATAGLLLLAAPLTTLTLGSSDIRSLPVDSEERQTQDFVTTGFSDVSETAATVLIDAPVTDFRVVDLLDRIAAHELVYDADSVLDLPPEVTVVDFAIDGDVTSADAQQLVRDIRALETDLAVQVTGPAAEVVDTRSHLGERLPLAVGVVLLATFMLLMFLTRSVVIPLKAVLLNTLTVAATLGSVVAIFQWGWGSTLLGFEPWGAVDVTTPLMIGLLAFGLSMDYEVFLLARIHEEWDGRDRLINPRLANDRAVLRGITATGPVVTTAAIAIAIVFLGFASGSLLAMKEVGVGMTIAILLDVTVVRGLLLPALMTLLGRWNWFGPWRRSDATTASERELEAVLR</sequence>
<feature type="transmembrane region" description="Helical" evidence="7">
    <location>
        <begin position="586"/>
        <end position="606"/>
    </location>
</feature>
<feature type="domain" description="SSD" evidence="8">
    <location>
        <begin position="189"/>
        <end position="328"/>
    </location>
</feature>
<evidence type="ECO:0000313" key="10">
    <source>
        <dbReference type="Proteomes" id="UP001549257"/>
    </source>
</evidence>
<feature type="transmembrane region" description="Helical" evidence="7">
    <location>
        <begin position="173"/>
        <end position="194"/>
    </location>
</feature>
<feature type="transmembrane region" description="Helical" evidence="7">
    <location>
        <begin position="545"/>
        <end position="566"/>
    </location>
</feature>
<dbReference type="InterPro" id="IPR050545">
    <property type="entry name" value="Mycobact_MmpL"/>
</dbReference>
<evidence type="ECO:0000256" key="5">
    <source>
        <dbReference type="ARBA" id="ARBA00022989"/>
    </source>
</evidence>
<evidence type="ECO:0000256" key="3">
    <source>
        <dbReference type="ARBA" id="ARBA00022475"/>
    </source>
</evidence>
<evidence type="ECO:0000256" key="6">
    <source>
        <dbReference type="ARBA" id="ARBA00023136"/>
    </source>
</evidence>
<comment type="similarity">
    <text evidence="2">Belongs to the resistance-nodulation-cell division (RND) (TC 2.A.6) family. MmpL subfamily.</text>
</comment>
<evidence type="ECO:0000256" key="7">
    <source>
        <dbReference type="SAM" id="Phobius"/>
    </source>
</evidence>
<proteinExistence type="inferred from homology"/>
<organism evidence="9 10">
    <name type="scientific">Conyzicola nivalis</name>
    <dbReference type="NCBI Taxonomy" id="1477021"/>
    <lineage>
        <taxon>Bacteria</taxon>
        <taxon>Bacillati</taxon>
        <taxon>Actinomycetota</taxon>
        <taxon>Actinomycetes</taxon>
        <taxon>Micrococcales</taxon>
        <taxon>Microbacteriaceae</taxon>
        <taxon>Conyzicola</taxon>
    </lineage>
</organism>
<comment type="subcellular location">
    <subcellularLocation>
        <location evidence="1">Cell membrane</location>
        <topology evidence="1">Multi-pass membrane protein</topology>
    </subcellularLocation>
</comment>
<keyword evidence="6 7" id="KW-0472">Membrane</keyword>
<accession>A0ABV2QN77</accession>
<dbReference type="Proteomes" id="UP001549257">
    <property type="component" value="Unassembled WGS sequence"/>
</dbReference>
<name>A0ABV2QN77_9MICO</name>
<dbReference type="PANTHER" id="PTHR33406:SF11">
    <property type="entry name" value="MEMBRANE PROTEIN SCO6666-RELATED"/>
    <property type="match status" value="1"/>
</dbReference>
<dbReference type="InterPro" id="IPR000731">
    <property type="entry name" value="SSD"/>
</dbReference>
<comment type="caution">
    <text evidence="9">The sequence shown here is derived from an EMBL/GenBank/DDBJ whole genome shotgun (WGS) entry which is preliminary data.</text>
</comment>
<feature type="transmembrane region" description="Helical" evidence="7">
    <location>
        <begin position="308"/>
        <end position="329"/>
    </location>
</feature>
<evidence type="ECO:0000256" key="4">
    <source>
        <dbReference type="ARBA" id="ARBA00022692"/>
    </source>
</evidence>
<feature type="transmembrane region" description="Helical" evidence="7">
    <location>
        <begin position="15"/>
        <end position="35"/>
    </location>
</feature>
<dbReference type="PROSITE" id="PS50156">
    <property type="entry name" value="SSD"/>
    <property type="match status" value="1"/>
</dbReference>
<dbReference type="Gene3D" id="1.20.1640.10">
    <property type="entry name" value="Multidrug efflux transporter AcrB transmembrane domain"/>
    <property type="match status" value="2"/>
</dbReference>
<reference evidence="9 10" key="1">
    <citation type="submission" date="2024-06" db="EMBL/GenBank/DDBJ databases">
        <title>Sorghum-associated microbial communities from plants grown in Nebraska, USA.</title>
        <authorList>
            <person name="Schachtman D."/>
        </authorList>
    </citation>
    <scope>NUCLEOTIDE SEQUENCE [LARGE SCALE GENOMIC DNA]</scope>
    <source>
        <strain evidence="9 10">2857</strain>
    </source>
</reference>
<keyword evidence="3" id="KW-1003">Cell membrane</keyword>
<dbReference type="Pfam" id="PF03176">
    <property type="entry name" value="MMPL"/>
    <property type="match status" value="2"/>
</dbReference>
<keyword evidence="10" id="KW-1185">Reference proteome</keyword>
<dbReference type="SUPFAM" id="SSF82866">
    <property type="entry name" value="Multidrug efflux transporter AcrB transmembrane domain"/>
    <property type="match status" value="2"/>
</dbReference>
<dbReference type="EMBL" id="JBEPSJ010000002">
    <property type="protein sequence ID" value="MET4582496.1"/>
    <property type="molecule type" value="Genomic_DNA"/>
</dbReference>
<gene>
    <name evidence="9" type="ORF">ABIE21_002006</name>
</gene>
<dbReference type="InterPro" id="IPR004869">
    <property type="entry name" value="MMPL_dom"/>
</dbReference>
<feature type="transmembrane region" description="Helical" evidence="7">
    <location>
        <begin position="228"/>
        <end position="249"/>
    </location>
</feature>
<dbReference type="RefSeq" id="WP_354024682.1">
    <property type="nucleotide sequence ID" value="NZ_JBEPSJ010000002.1"/>
</dbReference>